<keyword evidence="2 6" id="KW-0560">Oxidoreductase</keyword>
<evidence type="ECO:0000256" key="2">
    <source>
        <dbReference type="ARBA" id="ARBA00023002"/>
    </source>
</evidence>
<dbReference type="InterPro" id="IPR016160">
    <property type="entry name" value="Ald_DH_CS_CYS"/>
</dbReference>
<accession>A0ABV7LKK4</accession>
<dbReference type="SUPFAM" id="SSF53720">
    <property type="entry name" value="ALDH-like"/>
    <property type="match status" value="1"/>
</dbReference>
<dbReference type="PROSITE" id="PS00687">
    <property type="entry name" value="ALDEHYDE_DEHYDR_GLU"/>
    <property type="match status" value="1"/>
</dbReference>
<dbReference type="Proteomes" id="UP001595579">
    <property type="component" value="Unassembled WGS sequence"/>
</dbReference>
<evidence type="ECO:0000256" key="4">
    <source>
        <dbReference type="ARBA" id="ARBA00049194"/>
    </source>
</evidence>
<dbReference type="PROSITE" id="PS00070">
    <property type="entry name" value="ALDEHYDE_DEHYDR_CYS"/>
    <property type="match status" value="1"/>
</dbReference>
<dbReference type="InterPro" id="IPR016161">
    <property type="entry name" value="Ald_DH/histidinol_DH"/>
</dbReference>
<dbReference type="InterPro" id="IPR029510">
    <property type="entry name" value="Ald_DH_CS_GLU"/>
</dbReference>
<keyword evidence="9" id="KW-1185">Reference proteome</keyword>
<dbReference type="InterPro" id="IPR015590">
    <property type="entry name" value="Aldehyde_DH_dom"/>
</dbReference>
<comment type="catalytic activity">
    <reaction evidence="4">
        <text>an aldehyde + NAD(+) + H2O = a carboxylate + NADH + 2 H(+)</text>
        <dbReference type="Rhea" id="RHEA:16185"/>
        <dbReference type="ChEBI" id="CHEBI:15377"/>
        <dbReference type="ChEBI" id="CHEBI:15378"/>
        <dbReference type="ChEBI" id="CHEBI:17478"/>
        <dbReference type="ChEBI" id="CHEBI:29067"/>
        <dbReference type="ChEBI" id="CHEBI:57540"/>
        <dbReference type="ChEBI" id="CHEBI:57945"/>
        <dbReference type="EC" id="1.2.1.3"/>
    </reaction>
</comment>
<evidence type="ECO:0000313" key="9">
    <source>
        <dbReference type="Proteomes" id="UP001595579"/>
    </source>
</evidence>
<dbReference type="PANTHER" id="PTHR42804:SF1">
    <property type="entry name" value="ALDEHYDE DEHYDROGENASE-RELATED"/>
    <property type="match status" value="1"/>
</dbReference>
<evidence type="ECO:0000259" key="7">
    <source>
        <dbReference type="Pfam" id="PF00171"/>
    </source>
</evidence>
<evidence type="ECO:0000256" key="1">
    <source>
        <dbReference type="ARBA" id="ARBA00009986"/>
    </source>
</evidence>
<dbReference type="RefSeq" id="WP_386772003.1">
    <property type="nucleotide sequence ID" value="NZ_JBHRUG010000011.1"/>
</dbReference>
<dbReference type="Gene3D" id="3.40.605.10">
    <property type="entry name" value="Aldehyde Dehydrogenase, Chain A, domain 1"/>
    <property type="match status" value="1"/>
</dbReference>
<feature type="domain" description="Aldehyde dehydrogenase" evidence="7">
    <location>
        <begin position="13"/>
        <end position="477"/>
    </location>
</feature>
<comment type="caution">
    <text evidence="8">The sequence shown here is derived from an EMBL/GenBank/DDBJ whole genome shotgun (WGS) entry which is preliminary data.</text>
</comment>
<dbReference type="InterPro" id="IPR016163">
    <property type="entry name" value="Ald_DH_C"/>
</dbReference>
<sequence>MQRLEQQFIDNQWVTSQGTRLLPVTDPYREEVIAEVTAGAPADVDAAVAAARRAFPTWRALSGQQRAVYLDGFAEALTRRRDELMRLSSTNNGKVLAEAGIDLDDAIACYRYYAEQARQLDARQGQRVDVAMAGVEARSYQEPIGVVGLITPWNFPLVTSAWKLAPALAAGCTVVLKPSEVTPLPECALAEIALEIGLPKGVFNLLLGDGEGIGAPMSQHRGIDKLSFTGSNRVGEAVMRAAAEGSRGVSLELGGKSPILVMEDADPEQAADWVMAGIYFNAGQICSATSRLLVHEAIAEPLYTALAERIDTLAMGDPLAEGTDMGPLTSARQREAVQGYLTVAEQEGLVAVRDARHRTLPSQGYFVAPTLYRDVPLESRLWREEIFGPLLCSRRISSEAEAIELANDSDFGLAATVISRDSARAKRIGRQLEAGSIWFNGEQLVLPETGWGGFKRSGIGRELGPWGLSAYLEVKHIVGPE</sequence>
<name>A0ABV7LKK4_9GAMM</name>
<dbReference type="InterPro" id="IPR016162">
    <property type="entry name" value="Ald_DH_N"/>
</dbReference>
<reference evidence="9" key="1">
    <citation type="journal article" date="2019" name="Int. J. Syst. Evol. Microbiol.">
        <title>The Global Catalogue of Microorganisms (GCM) 10K type strain sequencing project: providing services to taxonomists for standard genome sequencing and annotation.</title>
        <authorList>
            <consortium name="The Broad Institute Genomics Platform"/>
            <consortium name="The Broad Institute Genome Sequencing Center for Infectious Disease"/>
            <person name="Wu L."/>
            <person name="Ma J."/>
        </authorList>
    </citation>
    <scope>NUCLEOTIDE SEQUENCE [LARGE SCALE GENOMIC DNA]</scope>
    <source>
        <strain evidence="9">CECT 7698</strain>
    </source>
</reference>
<dbReference type="EMBL" id="JBHRUG010000011">
    <property type="protein sequence ID" value="MFC3282928.1"/>
    <property type="molecule type" value="Genomic_DNA"/>
</dbReference>
<feature type="active site" evidence="5">
    <location>
        <position position="252"/>
    </location>
</feature>
<proteinExistence type="inferred from homology"/>
<dbReference type="Gene3D" id="3.40.309.10">
    <property type="entry name" value="Aldehyde Dehydrogenase, Chain A, domain 2"/>
    <property type="match status" value="1"/>
</dbReference>
<dbReference type="PANTHER" id="PTHR42804">
    <property type="entry name" value="ALDEHYDE DEHYDROGENASE"/>
    <property type="match status" value="1"/>
</dbReference>
<evidence type="ECO:0000313" key="8">
    <source>
        <dbReference type="EMBL" id="MFC3282928.1"/>
    </source>
</evidence>
<evidence type="ECO:0000256" key="6">
    <source>
        <dbReference type="RuleBase" id="RU003345"/>
    </source>
</evidence>
<organism evidence="8 9">
    <name type="scientific">Litchfieldella rifensis</name>
    <dbReference type="NCBI Taxonomy" id="762643"/>
    <lineage>
        <taxon>Bacteria</taxon>
        <taxon>Pseudomonadati</taxon>
        <taxon>Pseudomonadota</taxon>
        <taxon>Gammaproteobacteria</taxon>
        <taxon>Oceanospirillales</taxon>
        <taxon>Halomonadaceae</taxon>
        <taxon>Litchfieldella</taxon>
    </lineage>
</organism>
<protein>
    <recommendedName>
        <fullName evidence="3">aldehyde dehydrogenase (NAD(+))</fullName>
        <ecNumber evidence="3">1.2.1.3</ecNumber>
    </recommendedName>
</protein>
<evidence type="ECO:0000256" key="5">
    <source>
        <dbReference type="PROSITE-ProRule" id="PRU10007"/>
    </source>
</evidence>
<evidence type="ECO:0000256" key="3">
    <source>
        <dbReference type="ARBA" id="ARBA00024226"/>
    </source>
</evidence>
<dbReference type="Pfam" id="PF00171">
    <property type="entry name" value="Aldedh"/>
    <property type="match status" value="1"/>
</dbReference>
<dbReference type="EC" id="1.2.1.3" evidence="3"/>
<gene>
    <name evidence="8" type="ORF">ACFOEV_04805</name>
</gene>
<comment type="similarity">
    <text evidence="1 6">Belongs to the aldehyde dehydrogenase family.</text>
</comment>